<feature type="signal peptide" evidence="10">
    <location>
        <begin position="1"/>
        <end position="21"/>
    </location>
</feature>
<feature type="chain" id="PRO_5013245871" evidence="10">
    <location>
        <begin position="22"/>
        <end position="1074"/>
    </location>
</feature>
<dbReference type="RefSeq" id="WP_073234370.1">
    <property type="nucleotide sequence ID" value="NZ_FQUQ01000005.1"/>
</dbReference>
<sequence>MNKRFTLICSCFILFAFSGFAQQIVRGKVSDAGNGAGIPGASVLVKGSSTGTSTQPDGTYSITLPENATTLVVKYLGFLTQEVPINSRTVINISLAQDETSLTEVVVTALGIKRSEKSIGYATQTVKGDNLTMTKEQNVLGSLSGKVAGVQVVGSSGASMGGTQKIKIRGVNSLSGNSSPLIVVDGTPVSDANFSTDSGNGVDLGNISQDINPEDIESLNVLKGPTASALYGIRGQNGVIMITTRKGSKGAKKVDVRFNSGFSIEKVANFLPLQNLYGVGNNQTFLTLANGEKYINGNDESWGPKMDGTPVRMYYSFYPQDPEFGKLTPFSPQPNNIRDFYETGKNINNSISVTGGNENSSYRLSYNNAYINGTIPNTWLKRNNLSLSSDLKLTDKLTVGVNANYANNNGQRPEQGYQGSFSGATQWFQRNIDINRLRNYQYADGTIMNWNVNPNTATGMITAANNRPSDWNNPFFDAYRSLNNDDRDRLFGDVNLNYQVLPELKLSAFVRSDRYTQNISHKEAFGGRLNDAYSVGKYQGIDNNYEFLGQYNKQIGDISLTGNLGANLYTEKFTQTFQATVGGLSSPDFYSMAASVDRPESTSYIRKKEVRSAYAMASIGYKDTYFLDASLRNDNSSTLPKNNNSYWYYSVSGSFIFSQLLKWEPLSFGKLRASYAVAGSDVKPYQVNPYYSSGSVYKNTNVNINTLSVPDKLNNPGLKPAFANSFEIGTDLKFLDNRIGFEFSYYQQKNKDQIIELPVSGTSGNLLDVVNAGMIQNQGIEFSLTGTPIRSKLFSWDATLNFNRNKSVIKELYEDKTVYQLDINTYSSVNMYLNATVNKAFGSLVGQAYARDPQSGKILLGSDNLPLVETIHDFGSVLPEFTGGFLNSFKIGKFDLSAMIDFQSGGKFFSWTKMLATKSGQGAETAVMNDRGANVRDPLTSNGGVRLNGIYGPGTKIAGVDVSGQEFDGYVDARSYFRNSIGTKIYEEWLYSASYIKLREVSLGYNFTGDFMKKTPFKTAKLSVIARNPWMIWQKAPKGLDPSELSTGSASISWLEKGEFQTVRSYGINLNLTF</sequence>
<keyword evidence="2 8" id="KW-0813">Transport</keyword>
<evidence type="ECO:0000259" key="11">
    <source>
        <dbReference type="Pfam" id="PF00593"/>
    </source>
</evidence>
<dbReference type="SUPFAM" id="SSF56935">
    <property type="entry name" value="Porins"/>
    <property type="match status" value="1"/>
</dbReference>
<dbReference type="InterPro" id="IPR036942">
    <property type="entry name" value="Beta-barrel_TonB_sf"/>
</dbReference>
<organism evidence="13 14">
    <name type="scientific">Pedobacter caeni</name>
    <dbReference type="NCBI Taxonomy" id="288992"/>
    <lineage>
        <taxon>Bacteria</taxon>
        <taxon>Pseudomonadati</taxon>
        <taxon>Bacteroidota</taxon>
        <taxon>Sphingobacteriia</taxon>
        <taxon>Sphingobacteriales</taxon>
        <taxon>Sphingobacteriaceae</taxon>
        <taxon>Pedobacter</taxon>
    </lineage>
</organism>
<dbReference type="SUPFAM" id="SSF49464">
    <property type="entry name" value="Carboxypeptidase regulatory domain-like"/>
    <property type="match status" value="1"/>
</dbReference>
<evidence type="ECO:0000256" key="2">
    <source>
        <dbReference type="ARBA" id="ARBA00022448"/>
    </source>
</evidence>
<reference evidence="14" key="1">
    <citation type="submission" date="2016-11" db="EMBL/GenBank/DDBJ databases">
        <authorList>
            <person name="Varghese N."/>
            <person name="Submissions S."/>
        </authorList>
    </citation>
    <scope>NUCLEOTIDE SEQUENCE [LARGE SCALE GENOMIC DNA]</scope>
    <source>
        <strain evidence="14">DSM 16990</strain>
    </source>
</reference>
<dbReference type="InterPro" id="IPR039426">
    <property type="entry name" value="TonB-dep_rcpt-like"/>
</dbReference>
<evidence type="ECO:0000256" key="6">
    <source>
        <dbReference type="ARBA" id="ARBA00023136"/>
    </source>
</evidence>
<dbReference type="OrthoDB" id="9768177at2"/>
<evidence type="ECO:0000256" key="3">
    <source>
        <dbReference type="ARBA" id="ARBA00022452"/>
    </source>
</evidence>
<accession>A0A1M5IZC3</accession>
<dbReference type="Gene3D" id="2.60.40.1120">
    <property type="entry name" value="Carboxypeptidase-like, regulatory domain"/>
    <property type="match status" value="1"/>
</dbReference>
<keyword evidence="3 8" id="KW-1134">Transmembrane beta strand</keyword>
<dbReference type="Gene3D" id="2.40.170.20">
    <property type="entry name" value="TonB-dependent receptor, beta-barrel domain"/>
    <property type="match status" value="1"/>
</dbReference>
<dbReference type="STRING" id="288992.SAMN04488522_105110"/>
<proteinExistence type="inferred from homology"/>
<dbReference type="InterPro" id="IPR008969">
    <property type="entry name" value="CarboxyPept-like_regulatory"/>
</dbReference>
<dbReference type="NCBIfam" id="TIGR04057">
    <property type="entry name" value="SusC_RagA_signa"/>
    <property type="match status" value="1"/>
</dbReference>
<dbReference type="InterPro" id="IPR000531">
    <property type="entry name" value="Beta-barrel_TonB"/>
</dbReference>
<dbReference type="InterPro" id="IPR023996">
    <property type="entry name" value="TonB-dep_OMP_SusC/RagA"/>
</dbReference>
<protein>
    <submittedName>
        <fullName evidence="13">TonB-linked outer membrane protein, SusC/RagA family</fullName>
    </submittedName>
</protein>
<dbReference type="Proteomes" id="UP000184287">
    <property type="component" value="Unassembled WGS sequence"/>
</dbReference>
<evidence type="ECO:0000256" key="1">
    <source>
        <dbReference type="ARBA" id="ARBA00004571"/>
    </source>
</evidence>
<evidence type="ECO:0000256" key="4">
    <source>
        <dbReference type="ARBA" id="ARBA00022692"/>
    </source>
</evidence>
<dbReference type="InterPro" id="IPR023997">
    <property type="entry name" value="TonB-dep_OMP_SusC/RagA_CS"/>
</dbReference>
<keyword evidence="5 9" id="KW-0798">TonB box</keyword>
<dbReference type="AlphaFoldDB" id="A0A1M5IZC3"/>
<keyword evidence="4 8" id="KW-0812">Transmembrane</keyword>
<dbReference type="Pfam" id="PF13715">
    <property type="entry name" value="CarbopepD_reg_2"/>
    <property type="match status" value="1"/>
</dbReference>
<name>A0A1M5IZC3_9SPHI</name>
<keyword evidence="6 8" id="KW-0472">Membrane</keyword>
<dbReference type="EMBL" id="FQUQ01000005">
    <property type="protein sequence ID" value="SHG33113.1"/>
    <property type="molecule type" value="Genomic_DNA"/>
</dbReference>
<gene>
    <name evidence="13" type="ORF">SAMN04488522_105110</name>
</gene>
<evidence type="ECO:0000256" key="8">
    <source>
        <dbReference type="PROSITE-ProRule" id="PRU01360"/>
    </source>
</evidence>
<feature type="domain" description="TonB-dependent receptor-like beta-barrel" evidence="11">
    <location>
        <begin position="432"/>
        <end position="805"/>
    </location>
</feature>
<comment type="subcellular location">
    <subcellularLocation>
        <location evidence="1 8">Cell outer membrane</location>
        <topology evidence="1 8">Multi-pass membrane protein</topology>
    </subcellularLocation>
</comment>
<dbReference type="Pfam" id="PF07715">
    <property type="entry name" value="Plug"/>
    <property type="match status" value="1"/>
</dbReference>
<evidence type="ECO:0000259" key="12">
    <source>
        <dbReference type="Pfam" id="PF07715"/>
    </source>
</evidence>
<keyword evidence="14" id="KW-1185">Reference proteome</keyword>
<evidence type="ECO:0000256" key="5">
    <source>
        <dbReference type="ARBA" id="ARBA00023077"/>
    </source>
</evidence>
<feature type="domain" description="TonB-dependent receptor plug" evidence="12">
    <location>
        <begin position="117"/>
        <end position="239"/>
    </location>
</feature>
<evidence type="ECO:0000256" key="7">
    <source>
        <dbReference type="ARBA" id="ARBA00023237"/>
    </source>
</evidence>
<dbReference type="InterPro" id="IPR012910">
    <property type="entry name" value="Plug_dom"/>
</dbReference>
<dbReference type="Pfam" id="PF00593">
    <property type="entry name" value="TonB_dep_Rec_b-barrel"/>
    <property type="match status" value="1"/>
</dbReference>
<evidence type="ECO:0000256" key="10">
    <source>
        <dbReference type="SAM" id="SignalP"/>
    </source>
</evidence>
<comment type="similarity">
    <text evidence="8 9">Belongs to the TonB-dependent receptor family.</text>
</comment>
<keyword evidence="10" id="KW-0732">Signal</keyword>
<dbReference type="GO" id="GO:0009279">
    <property type="term" value="C:cell outer membrane"/>
    <property type="evidence" value="ECO:0007669"/>
    <property type="project" value="UniProtKB-SubCell"/>
</dbReference>
<dbReference type="NCBIfam" id="TIGR04056">
    <property type="entry name" value="OMP_RagA_SusC"/>
    <property type="match status" value="1"/>
</dbReference>
<keyword evidence="7 8" id="KW-0998">Cell outer membrane</keyword>
<evidence type="ECO:0000313" key="13">
    <source>
        <dbReference type="EMBL" id="SHG33113.1"/>
    </source>
</evidence>
<evidence type="ECO:0000256" key="9">
    <source>
        <dbReference type="RuleBase" id="RU003357"/>
    </source>
</evidence>
<evidence type="ECO:0000313" key="14">
    <source>
        <dbReference type="Proteomes" id="UP000184287"/>
    </source>
</evidence>
<dbReference type="InterPro" id="IPR037066">
    <property type="entry name" value="Plug_dom_sf"/>
</dbReference>
<dbReference type="Gene3D" id="2.170.130.10">
    <property type="entry name" value="TonB-dependent receptor, plug domain"/>
    <property type="match status" value="1"/>
</dbReference>
<dbReference type="PROSITE" id="PS52016">
    <property type="entry name" value="TONB_DEPENDENT_REC_3"/>
    <property type="match status" value="1"/>
</dbReference>